<keyword evidence="2" id="KW-1133">Transmembrane helix</keyword>
<protein>
    <submittedName>
        <fullName evidence="3">Uncharacterized protein</fullName>
    </submittedName>
</protein>
<organism evidence="3 4">
    <name type="scientific">Absicoccus porci</name>
    <dbReference type="NCBI Taxonomy" id="2486576"/>
    <lineage>
        <taxon>Bacteria</taxon>
        <taxon>Bacillati</taxon>
        <taxon>Bacillota</taxon>
        <taxon>Erysipelotrichia</taxon>
        <taxon>Erysipelotrichales</taxon>
        <taxon>Erysipelotrichaceae</taxon>
        <taxon>Absicoccus</taxon>
    </lineage>
</organism>
<dbReference type="EMBL" id="RJQC01000003">
    <property type="protein sequence ID" value="RNM29831.1"/>
    <property type="molecule type" value="Genomic_DNA"/>
</dbReference>
<keyword evidence="2" id="KW-0472">Membrane</keyword>
<evidence type="ECO:0000256" key="2">
    <source>
        <dbReference type="SAM" id="Phobius"/>
    </source>
</evidence>
<feature type="transmembrane region" description="Helical" evidence="2">
    <location>
        <begin position="135"/>
        <end position="154"/>
    </location>
</feature>
<evidence type="ECO:0000313" key="3">
    <source>
        <dbReference type="EMBL" id="RNM29831.1"/>
    </source>
</evidence>
<dbReference type="RefSeq" id="WP_128520895.1">
    <property type="nucleotide sequence ID" value="NZ_RJQC01000003.1"/>
</dbReference>
<evidence type="ECO:0000313" key="4">
    <source>
        <dbReference type="Proteomes" id="UP000276568"/>
    </source>
</evidence>
<evidence type="ECO:0000256" key="1">
    <source>
        <dbReference type="SAM" id="MobiDB-lite"/>
    </source>
</evidence>
<keyword evidence="2" id="KW-0812">Transmembrane</keyword>
<sequence length="354" mass="40837">MVQNKKDSKKESAIDRLRESQEKLDQLDVPDFTTKSISFDQGDQSLINIQKVINENKEKEATVPVESTRVIKKIKSKKKDDKDETKKDLSLTDTLVRMGATGRVKLKRTLYQENEKEESKLTEHQKKSNSFKFRLIVFLCIVLVIAGLLVGYAYKTIIYDPQHLVTQSMEKTYRTLQSYADEWSMSSDTEKSELLNYQKKYNKLTDEQKTNINAYFKEQTGKKLTTIFNDLKEEKKQQEADRLNTLSTFITNWVTYTEDQKATIVSYEDTYDKLNKTDKAQIDTLCQQVSTKTFSQLCKSYRNYSTSTTDTTSSQQTDTSSSDTTNASSYDTTTTQDSTYYDGSYTSDGYDTSY</sequence>
<dbReference type="AlphaFoldDB" id="A0A3N0HYK7"/>
<keyword evidence="4" id="KW-1185">Reference proteome</keyword>
<gene>
    <name evidence="3" type="ORF">EDX97_09410</name>
</gene>
<name>A0A3N0HYK7_9FIRM</name>
<comment type="caution">
    <text evidence="3">The sequence shown here is derived from an EMBL/GenBank/DDBJ whole genome shotgun (WGS) entry which is preliminary data.</text>
</comment>
<proteinExistence type="predicted"/>
<reference evidence="3 4" key="1">
    <citation type="submission" date="2018-11" db="EMBL/GenBank/DDBJ databases">
        <title>Clostridium sp. nov., a member of the family Erysipelotrichaceae isolated from pig faeces.</title>
        <authorList>
            <person name="Chang Y.-H."/>
        </authorList>
    </citation>
    <scope>NUCLEOTIDE SEQUENCE [LARGE SCALE GENOMIC DNA]</scope>
    <source>
        <strain evidence="3 4">YH-panp20</strain>
    </source>
</reference>
<feature type="region of interest" description="Disordered" evidence="1">
    <location>
        <begin position="1"/>
        <end position="20"/>
    </location>
</feature>
<dbReference type="OrthoDB" id="1771179at2"/>
<accession>A0A3N0HYK7</accession>
<feature type="region of interest" description="Disordered" evidence="1">
    <location>
        <begin position="305"/>
        <end position="333"/>
    </location>
</feature>
<dbReference type="Proteomes" id="UP000276568">
    <property type="component" value="Unassembled WGS sequence"/>
</dbReference>